<gene>
    <name evidence="2" type="ORF">AFUS01_LOCUS25180</name>
</gene>
<accession>A0A8J2L336</accession>
<name>A0A8J2L336_9HEXA</name>
<keyword evidence="1" id="KW-0732">Signal</keyword>
<feature type="non-terminal residue" evidence="2">
    <location>
        <position position="1"/>
    </location>
</feature>
<keyword evidence="3" id="KW-1185">Reference proteome</keyword>
<evidence type="ECO:0000256" key="1">
    <source>
        <dbReference type="SAM" id="SignalP"/>
    </source>
</evidence>
<dbReference type="Proteomes" id="UP000708208">
    <property type="component" value="Unassembled WGS sequence"/>
</dbReference>
<organism evidence="2 3">
    <name type="scientific">Allacma fusca</name>
    <dbReference type="NCBI Taxonomy" id="39272"/>
    <lineage>
        <taxon>Eukaryota</taxon>
        <taxon>Metazoa</taxon>
        <taxon>Ecdysozoa</taxon>
        <taxon>Arthropoda</taxon>
        <taxon>Hexapoda</taxon>
        <taxon>Collembola</taxon>
        <taxon>Symphypleona</taxon>
        <taxon>Sminthuridae</taxon>
        <taxon>Allacma</taxon>
    </lineage>
</organism>
<sequence length="95" mass="11149">STMRFHKTVLVLLVNILCSVWSIKTGMFWPWGLGAMLPDKPPSHRYPIFWGDFDYEELPEDASVRPHVPVPVYRDYVLKIVPKTPPIYHKTNHFK</sequence>
<evidence type="ECO:0000313" key="3">
    <source>
        <dbReference type="Proteomes" id="UP000708208"/>
    </source>
</evidence>
<proteinExistence type="predicted"/>
<protein>
    <submittedName>
        <fullName evidence="2">Uncharacterized protein</fullName>
    </submittedName>
</protein>
<feature type="chain" id="PRO_5035225776" evidence="1">
    <location>
        <begin position="23"/>
        <end position="95"/>
    </location>
</feature>
<dbReference type="AlphaFoldDB" id="A0A8J2L336"/>
<comment type="caution">
    <text evidence="2">The sequence shown here is derived from an EMBL/GenBank/DDBJ whole genome shotgun (WGS) entry which is preliminary data.</text>
</comment>
<dbReference type="EMBL" id="CAJVCH010321583">
    <property type="protein sequence ID" value="CAG7786619.1"/>
    <property type="molecule type" value="Genomic_DNA"/>
</dbReference>
<evidence type="ECO:0000313" key="2">
    <source>
        <dbReference type="EMBL" id="CAG7786619.1"/>
    </source>
</evidence>
<feature type="signal peptide" evidence="1">
    <location>
        <begin position="1"/>
        <end position="22"/>
    </location>
</feature>
<reference evidence="2" key="1">
    <citation type="submission" date="2021-06" db="EMBL/GenBank/DDBJ databases">
        <authorList>
            <person name="Hodson N. C."/>
            <person name="Mongue J. A."/>
            <person name="Jaron S. K."/>
        </authorList>
    </citation>
    <scope>NUCLEOTIDE SEQUENCE</scope>
</reference>